<protein>
    <submittedName>
        <fullName evidence="2">Uncharacterized protein</fullName>
    </submittedName>
</protein>
<reference evidence="2 3" key="1">
    <citation type="submission" date="2020-02" db="EMBL/GenBank/DDBJ databases">
        <authorList>
            <person name="Zheng R.K."/>
            <person name="Sun C.M."/>
        </authorList>
    </citation>
    <scope>NUCLEOTIDE SEQUENCE [LARGE SCALE GENOMIC DNA]</scope>
    <source>
        <strain evidence="3">rifampicinis</strain>
    </source>
</reference>
<name>A0A7S8ECL8_9CHLR</name>
<dbReference type="AlphaFoldDB" id="A0A7S8ECL8"/>
<sequence>MFPNPLNHLDMHRANTEEHERRAEHLRLLHNYNDTRRGKRARKGRSPQI</sequence>
<keyword evidence="3" id="KW-1185">Reference proteome</keyword>
<organism evidence="2 3">
    <name type="scientific">Phototrophicus methaneseepsis</name>
    <dbReference type="NCBI Taxonomy" id="2710758"/>
    <lineage>
        <taxon>Bacteria</taxon>
        <taxon>Bacillati</taxon>
        <taxon>Chloroflexota</taxon>
        <taxon>Candidatus Thermofontia</taxon>
        <taxon>Phototrophicales</taxon>
        <taxon>Phototrophicaceae</taxon>
        <taxon>Phototrophicus</taxon>
    </lineage>
</organism>
<accession>A0A7S8ECL8</accession>
<dbReference type="EMBL" id="CP062983">
    <property type="protein sequence ID" value="QPC84490.1"/>
    <property type="molecule type" value="Genomic_DNA"/>
</dbReference>
<feature type="compositionally biased region" description="Basic and acidic residues" evidence="1">
    <location>
        <begin position="9"/>
        <end position="27"/>
    </location>
</feature>
<evidence type="ECO:0000313" key="2">
    <source>
        <dbReference type="EMBL" id="QPC84490.1"/>
    </source>
</evidence>
<evidence type="ECO:0000313" key="3">
    <source>
        <dbReference type="Proteomes" id="UP000594468"/>
    </source>
</evidence>
<feature type="compositionally biased region" description="Basic residues" evidence="1">
    <location>
        <begin position="37"/>
        <end position="49"/>
    </location>
</feature>
<dbReference type="Proteomes" id="UP000594468">
    <property type="component" value="Chromosome"/>
</dbReference>
<dbReference type="RefSeq" id="WP_195172553.1">
    <property type="nucleotide sequence ID" value="NZ_CP062983.1"/>
</dbReference>
<dbReference type="KEGG" id="pmet:G4Y79_08975"/>
<gene>
    <name evidence="2" type="ORF">G4Y79_08975</name>
</gene>
<proteinExistence type="predicted"/>
<evidence type="ECO:0000256" key="1">
    <source>
        <dbReference type="SAM" id="MobiDB-lite"/>
    </source>
</evidence>
<feature type="region of interest" description="Disordered" evidence="1">
    <location>
        <begin position="1"/>
        <end position="49"/>
    </location>
</feature>